<evidence type="ECO:0000313" key="2">
    <source>
        <dbReference type="Proteomes" id="UP001214250"/>
    </source>
</evidence>
<evidence type="ECO:0000313" key="1">
    <source>
        <dbReference type="EMBL" id="WDE99264.1"/>
    </source>
</evidence>
<dbReference type="Proteomes" id="UP001214250">
    <property type="component" value="Chromosome 2"/>
</dbReference>
<proteinExistence type="predicted"/>
<dbReference type="RefSeq" id="WP_274154124.1">
    <property type="nucleotide sequence ID" value="NZ_CP117812.1"/>
</dbReference>
<name>A0ABY7W2R3_9BACT</name>
<keyword evidence="2" id="KW-1185">Reference proteome</keyword>
<organism evidence="1 2">
    <name type="scientific">Lentisphaera profundi</name>
    <dbReference type="NCBI Taxonomy" id="1658616"/>
    <lineage>
        <taxon>Bacteria</taxon>
        <taxon>Pseudomonadati</taxon>
        <taxon>Lentisphaerota</taxon>
        <taxon>Lentisphaeria</taxon>
        <taxon>Lentisphaerales</taxon>
        <taxon>Lentisphaeraceae</taxon>
        <taxon>Lentisphaera</taxon>
    </lineage>
</organism>
<accession>A0ABY7W2R3</accession>
<dbReference type="EMBL" id="CP117812">
    <property type="protein sequence ID" value="WDE99264.1"/>
    <property type="molecule type" value="Genomic_DNA"/>
</dbReference>
<gene>
    <name evidence="1" type="ORF">PQO03_15620</name>
</gene>
<sequence>MKKVKTLSQLPLIPQKRDKRRFSLLLLLLALSMLKFAVVSWGTQEEYVDAMLYDEDPIVGQWTNTKQAYHPLTFYANGVCETLNNYLDYRKINHNTYYLYSRSGQVAFEIHIKNPNSIHILSSFEDQDPRKYSKK</sequence>
<protein>
    <recommendedName>
        <fullName evidence="3">DUF5640 domain-containing protein</fullName>
    </recommendedName>
</protein>
<reference evidence="1 2" key="1">
    <citation type="submission" date="2023-02" db="EMBL/GenBank/DDBJ databases">
        <title>Genome sequence of Lentisphaera profundi SAORIC-696.</title>
        <authorList>
            <person name="Kim e."/>
            <person name="Cho J.-C."/>
            <person name="Choi A."/>
            <person name="Kang I."/>
        </authorList>
    </citation>
    <scope>NUCLEOTIDE SEQUENCE [LARGE SCALE GENOMIC DNA]</scope>
    <source>
        <strain evidence="1 2">SAORIC-696</strain>
    </source>
</reference>
<evidence type="ECO:0008006" key="3">
    <source>
        <dbReference type="Google" id="ProtNLM"/>
    </source>
</evidence>